<dbReference type="PANTHER" id="PTHR37891:SF1">
    <property type="entry name" value="OS06G0113900 PROTEIN"/>
    <property type="match status" value="1"/>
</dbReference>
<proteinExistence type="predicted"/>
<dbReference type="ExpressionAtlas" id="M8CPS3">
    <property type="expression patterns" value="baseline"/>
</dbReference>
<dbReference type="AlphaFoldDB" id="M8CPS3"/>
<reference evidence="1" key="1">
    <citation type="submission" date="2015-06" db="UniProtKB">
        <authorList>
            <consortium name="EnsemblPlants"/>
        </authorList>
    </citation>
    <scope>IDENTIFICATION</scope>
</reference>
<evidence type="ECO:0000313" key="1">
    <source>
        <dbReference type="EnsemblPlants" id="EMT29527"/>
    </source>
</evidence>
<name>M8CPS3_AEGTA</name>
<dbReference type="PANTHER" id="PTHR37891">
    <property type="entry name" value="OS06G0113900 PROTEIN"/>
    <property type="match status" value="1"/>
</dbReference>
<accession>M8CPS3</accession>
<organism evidence="1">
    <name type="scientific">Aegilops tauschii</name>
    <name type="common">Tausch's goatgrass</name>
    <name type="synonym">Aegilops squarrosa</name>
    <dbReference type="NCBI Taxonomy" id="37682"/>
    <lineage>
        <taxon>Eukaryota</taxon>
        <taxon>Viridiplantae</taxon>
        <taxon>Streptophyta</taxon>
        <taxon>Embryophyta</taxon>
        <taxon>Tracheophyta</taxon>
        <taxon>Spermatophyta</taxon>
        <taxon>Magnoliopsida</taxon>
        <taxon>Liliopsida</taxon>
        <taxon>Poales</taxon>
        <taxon>Poaceae</taxon>
        <taxon>BOP clade</taxon>
        <taxon>Pooideae</taxon>
        <taxon>Triticodae</taxon>
        <taxon>Triticeae</taxon>
        <taxon>Triticinae</taxon>
        <taxon>Aegilops</taxon>
    </lineage>
</organism>
<dbReference type="EnsemblPlants" id="EMT29527">
    <property type="protein sequence ID" value="EMT29527"/>
    <property type="gene ID" value="F775_24299"/>
</dbReference>
<sequence>MSPLGWSALSWAIGILLVAPLLTQVAHHLDRGQYQSLILIAVMSFGSFFGLLTGFIKTVWVFLFYILFITASIIIVEAVHTRNLGLVIRGLATHDSGKHLVLRRVLLLASSASTAPPSAASALPSWLHSCTTCRGALTSSPASGSFPSPMAELKVYNSCLAVLSYYQINTHNVDVSCSCTSEVIQALPFLKKAYGSAMQKVLHVGPDSCTVVSNLLKEGKEAWGVEPYDLEDAACAGSDYSDHLFQQRLRGVANS</sequence>
<protein>
    <submittedName>
        <fullName evidence="1">Uncharacterized protein</fullName>
    </submittedName>
</protein>